<proteinExistence type="predicted"/>
<keyword evidence="3" id="KW-1185">Reference proteome</keyword>
<protein>
    <submittedName>
        <fullName evidence="2">Uncharacterized protein</fullName>
    </submittedName>
</protein>
<accession>A0A4Y2UQ80</accession>
<feature type="compositionally biased region" description="Basic and acidic residues" evidence="1">
    <location>
        <begin position="85"/>
        <end position="95"/>
    </location>
</feature>
<organism evidence="2 3">
    <name type="scientific">Araneus ventricosus</name>
    <name type="common">Orbweaver spider</name>
    <name type="synonym">Epeira ventricosa</name>
    <dbReference type="NCBI Taxonomy" id="182803"/>
    <lineage>
        <taxon>Eukaryota</taxon>
        <taxon>Metazoa</taxon>
        <taxon>Ecdysozoa</taxon>
        <taxon>Arthropoda</taxon>
        <taxon>Chelicerata</taxon>
        <taxon>Arachnida</taxon>
        <taxon>Araneae</taxon>
        <taxon>Araneomorphae</taxon>
        <taxon>Entelegynae</taxon>
        <taxon>Araneoidea</taxon>
        <taxon>Araneidae</taxon>
        <taxon>Araneus</taxon>
    </lineage>
</organism>
<dbReference type="AlphaFoldDB" id="A0A4Y2UQ80"/>
<evidence type="ECO:0000313" key="3">
    <source>
        <dbReference type="Proteomes" id="UP000499080"/>
    </source>
</evidence>
<sequence length="101" mass="11471">MKRQSLTSEDEFILLNHALIDRFQVTSNNTGKHQAIVKVQIDAKSGHRRRRKPTPKTGVWYEGYMILKRGSCTIASRLSGIGKEGNSRTSDRLKLDFSPLK</sequence>
<reference evidence="2 3" key="1">
    <citation type="journal article" date="2019" name="Sci. Rep.">
        <title>Orb-weaving spider Araneus ventricosus genome elucidates the spidroin gene catalogue.</title>
        <authorList>
            <person name="Kono N."/>
            <person name="Nakamura H."/>
            <person name="Ohtoshi R."/>
            <person name="Moran D.A.P."/>
            <person name="Shinohara A."/>
            <person name="Yoshida Y."/>
            <person name="Fujiwara M."/>
            <person name="Mori M."/>
            <person name="Tomita M."/>
            <person name="Arakawa K."/>
        </authorList>
    </citation>
    <scope>NUCLEOTIDE SEQUENCE [LARGE SCALE GENOMIC DNA]</scope>
</reference>
<feature type="region of interest" description="Disordered" evidence="1">
    <location>
        <begin position="79"/>
        <end position="101"/>
    </location>
</feature>
<evidence type="ECO:0000256" key="1">
    <source>
        <dbReference type="SAM" id="MobiDB-lite"/>
    </source>
</evidence>
<evidence type="ECO:0000313" key="2">
    <source>
        <dbReference type="EMBL" id="GBO13697.1"/>
    </source>
</evidence>
<comment type="caution">
    <text evidence="2">The sequence shown here is derived from an EMBL/GenBank/DDBJ whole genome shotgun (WGS) entry which is preliminary data.</text>
</comment>
<dbReference type="Proteomes" id="UP000499080">
    <property type="component" value="Unassembled WGS sequence"/>
</dbReference>
<gene>
    <name evidence="2" type="ORF">AVEN_68959_1</name>
</gene>
<dbReference type="EMBL" id="BGPR01037961">
    <property type="protein sequence ID" value="GBO13697.1"/>
    <property type="molecule type" value="Genomic_DNA"/>
</dbReference>
<name>A0A4Y2UQ80_ARAVE</name>